<dbReference type="OrthoDB" id="9780560at2"/>
<organism evidence="9 10">
    <name type="scientific">Bifidobacterium asteroides</name>
    <dbReference type="NCBI Taxonomy" id="1684"/>
    <lineage>
        <taxon>Bacteria</taxon>
        <taxon>Bacillati</taxon>
        <taxon>Actinomycetota</taxon>
        <taxon>Actinomycetes</taxon>
        <taxon>Bifidobacteriales</taxon>
        <taxon>Bifidobacteriaceae</taxon>
        <taxon>Bifidobacterium</taxon>
    </lineage>
</organism>
<feature type="transmembrane region" description="Helical" evidence="7">
    <location>
        <begin position="387"/>
        <end position="405"/>
    </location>
</feature>
<comment type="caution">
    <text evidence="9">The sequence shown here is derived from an EMBL/GenBank/DDBJ whole genome shotgun (WGS) entry which is preliminary data.</text>
</comment>
<evidence type="ECO:0000256" key="4">
    <source>
        <dbReference type="ARBA" id="ARBA00022989"/>
    </source>
</evidence>
<keyword evidence="4 7" id="KW-1133">Transmembrane helix</keyword>
<evidence type="ECO:0000256" key="3">
    <source>
        <dbReference type="ARBA" id="ARBA00022692"/>
    </source>
</evidence>
<dbReference type="PANTHER" id="PTHR30572:SF4">
    <property type="entry name" value="ABC TRANSPORTER PERMEASE YTRF"/>
    <property type="match status" value="1"/>
</dbReference>
<feature type="transmembrane region" description="Helical" evidence="7">
    <location>
        <begin position="294"/>
        <end position="319"/>
    </location>
</feature>
<keyword evidence="2" id="KW-1003">Cell membrane</keyword>
<feature type="transmembrane region" description="Helical" evidence="7">
    <location>
        <begin position="475"/>
        <end position="496"/>
    </location>
</feature>
<evidence type="ECO:0000256" key="1">
    <source>
        <dbReference type="ARBA" id="ARBA00004651"/>
    </source>
</evidence>
<feature type="transmembrane region" description="Helical" evidence="7">
    <location>
        <begin position="532"/>
        <end position="554"/>
    </location>
</feature>
<feature type="transmembrane region" description="Helical" evidence="7">
    <location>
        <begin position="436"/>
        <end position="455"/>
    </location>
</feature>
<dbReference type="GO" id="GO:0022857">
    <property type="term" value="F:transmembrane transporter activity"/>
    <property type="evidence" value="ECO:0007669"/>
    <property type="project" value="TreeGrafter"/>
</dbReference>
<comment type="subcellular location">
    <subcellularLocation>
        <location evidence="1">Cell membrane</location>
        <topology evidence="1">Multi-pass membrane protein</topology>
    </subcellularLocation>
</comment>
<feature type="transmembrane region" description="Helical" evidence="7">
    <location>
        <begin position="768"/>
        <end position="796"/>
    </location>
</feature>
<name>A0A318MNS7_9BIFI</name>
<evidence type="ECO:0000259" key="8">
    <source>
        <dbReference type="Pfam" id="PF02687"/>
    </source>
</evidence>
<keyword evidence="5 7" id="KW-0472">Membrane</keyword>
<dbReference type="GO" id="GO:0005886">
    <property type="term" value="C:plasma membrane"/>
    <property type="evidence" value="ECO:0007669"/>
    <property type="project" value="UniProtKB-SubCell"/>
</dbReference>
<sequence>MFMLFVARKMMRHDLGMMIPAGIAIVVGTLFIAMTFLFGNTMDVSMRRMVSSDAAQANYAIIPAEGSHPDQKRVKDFKTEELAKVPGLHGVRSDTQLMVDVRAGKIKSESVIAIPMADSSLMPVGLSKGSWPSADDQVVLPGPTVSRLKLSLGDKVSLNLSPNMLYISEDLGQKGQASADQVAGRFISKPLTLSGVSSNQGNEGGEFGESGGAIVLTPKIIDAFMATAGLGEMGNLYAQNVYLNVGGQGSDLDGSLASLRRLMPSGYSLEDRHTMEDRLVKTALGGSQNPVTTFLLVFGTLAMFVAATVIANTFQVMVARQRRYLALLRTIGANKSQVRASVLIRSIILGAVASLIGVGAAIGIMAILGAVKAHTNSLYFQLKLTPAVILVPLVFGIVVTVLASLNSSWAATRVSPLEALRPADLLENKQTSRIRLFFSVVMILSGITMTVWSLWQVRLNVTGDKAGKASGDGPNIVAVIAVVGIILAFLGILLSANRWIPFMLKGIGSLVSRVGPSSTIAVANIARNHSRVAATGTALLIGVTLVATLVTGAASAKQTMADMLDEHYSVDLQISADGLDAKALNDIRRIDGVAQAELVPQYAAMVKSGGENGAGMTIFALDAHKIDRLLNSKVGKDLSGPDALLLPENLMDKQKDFHNGGNLGLNILSPIQGDAHGGSTSVAQRLFVTSLYAPYQGIDASNLYGMTDSSLLNGVQPQTVQIWAKVDGSPTVSTFMDKVKSALSGYSAVSVKGGLAEKQQWDRTIDSLLMIILGLLAVAVAIALIGVANTLSLSVLERRRESATLRAIGMTRKQIRRSLAVESGLIALGSSLSGMVLGLLFGWAAAYEIFSSLGTVAFPIPWSIGLVILLVALVAAILASVLPARRVNRTPPVVALAEE</sequence>
<evidence type="ECO:0000313" key="9">
    <source>
        <dbReference type="EMBL" id="PXY87993.1"/>
    </source>
</evidence>
<dbReference type="Proteomes" id="UP000248128">
    <property type="component" value="Unassembled WGS sequence"/>
</dbReference>
<keyword evidence="3 7" id="KW-0812">Transmembrane</keyword>
<feature type="domain" description="ABC3 transporter permease C-terminal" evidence="8">
    <location>
        <begin position="297"/>
        <end position="416"/>
    </location>
</feature>
<feature type="domain" description="ABC3 transporter permease C-terminal" evidence="8">
    <location>
        <begin position="775"/>
        <end position="892"/>
    </location>
</feature>
<feature type="transmembrane region" description="Helical" evidence="7">
    <location>
        <begin position="819"/>
        <end position="846"/>
    </location>
</feature>
<dbReference type="Pfam" id="PF02687">
    <property type="entry name" value="FtsX"/>
    <property type="match status" value="2"/>
</dbReference>
<dbReference type="EMBL" id="QGLK01000004">
    <property type="protein sequence ID" value="PXY87993.1"/>
    <property type="molecule type" value="Genomic_DNA"/>
</dbReference>
<gene>
    <name evidence="9" type="ORF">DKK74_04900</name>
</gene>
<evidence type="ECO:0000256" key="6">
    <source>
        <dbReference type="ARBA" id="ARBA00038076"/>
    </source>
</evidence>
<feature type="transmembrane region" description="Helical" evidence="7">
    <location>
        <begin position="340"/>
        <end position="367"/>
    </location>
</feature>
<evidence type="ECO:0000256" key="7">
    <source>
        <dbReference type="SAM" id="Phobius"/>
    </source>
</evidence>
<evidence type="ECO:0000313" key="10">
    <source>
        <dbReference type="Proteomes" id="UP000248128"/>
    </source>
</evidence>
<dbReference type="InterPro" id="IPR050250">
    <property type="entry name" value="Macrolide_Exporter_MacB"/>
</dbReference>
<reference evidence="9 10" key="1">
    <citation type="submission" date="2018-05" db="EMBL/GenBank/DDBJ databases">
        <title>Reference genomes for bee gut microbiota database.</title>
        <authorList>
            <person name="Ellegaard K.M."/>
        </authorList>
    </citation>
    <scope>NUCLEOTIDE SEQUENCE [LARGE SCALE GENOMIC DNA]</scope>
    <source>
        <strain evidence="9 10">ESL0199</strain>
    </source>
</reference>
<accession>A0A318MNS7</accession>
<protein>
    <recommendedName>
        <fullName evidence="8">ABC3 transporter permease C-terminal domain-containing protein</fullName>
    </recommendedName>
</protein>
<dbReference type="InterPro" id="IPR003838">
    <property type="entry name" value="ABC3_permease_C"/>
</dbReference>
<dbReference type="AlphaFoldDB" id="A0A318MNS7"/>
<dbReference type="PANTHER" id="PTHR30572">
    <property type="entry name" value="MEMBRANE COMPONENT OF TRANSPORTER-RELATED"/>
    <property type="match status" value="1"/>
</dbReference>
<proteinExistence type="inferred from homology"/>
<comment type="similarity">
    <text evidence="6">Belongs to the ABC-4 integral membrane protein family.</text>
</comment>
<evidence type="ECO:0000256" key="2">
    <source>
        <dbReference type="ARBA" id="ARBA00022475"/>
    </source>
</evidence>
<evidence type="ECO:0000256" key="5">
    <source>
        <dbReference type="ARBA" id="ARBA00023136"/>
    </source>
</evidence>
<feature type="transmembrane region" description="Helical" evidence="7">
    <location>
        <begin position="858"/>
        <end position="882"/>
    </location>
</feature>